<dbReference type="Pfam" id="PF01503">
    <property type="entry name" value="PRA-PH"/>
    <property type="match status" value="1"/>
</dbReference>
<dbReference type="SUPFAM" id="SSF101386">
    <property type="entry name" value="all-alpha NTP pyrophosphatases"/>
    <property type="match status" value="1"/>
</dbReference>
<dbReference type="InterPro" id="IPR026660">
    <property type="entry name" value="PRA-CH"/>
</dbReference>
<dbReference type="GO" id="GO:0004636">
    <property type="term" value="F:phosphoribosyl-ATP diphosphatase activity"/>
    <property type="evidence" value="ECO:0007669"/>
    <property type="project" value="UniProtKB-UniRule"/>
</dbReference>
<dbReference type="EC" id="3.5.4.19" evidence="15"/>
<dbReference type="NCBIfam" id="NF002747">
    <property type="entry name" value="PRK02759.1"/>
    <property type="match status" value="1"/>
</dbReference>
<keyword evidence="13 15" id="KW-0368">Histidine biosynthesis</keyword>
<dbReference type="InterPro" id="IPR008179">
    <property type="entry name" value="HisE"/>
</dbReference>
<feature type="region of interest" description="Phosphoribosyl-ATP pyrophosphohydrolase" evidence="15">
    <location>
        <begin position="156"/>
        <end position="244"/>
    </location>
</feature>
<dbReference type="CDD" id="cd11534">
    <property type="entry name" value="NTP-PPase_HisIE_like"/>
    <property type="match status" value="1"/>
</dbReference>
<keyword evidence="8 15" id="KW-0963">Cytoplasm</keyword>
<evidence type="ECO:0000256" key="11">
    <source>
        <dbReference type="ARBA" id="ARBA00022801"/>
    </source>
</evidence>
<evidence type="ECO:0000256" key="9">
    <source>
        <dbReference type="ARBA" id="ARBA00022605"/>
    </source>
</evidence>
<accession>B1I555</accession>
<dbReference type="HAMAP" id="MF_01020">
    <property type="entry name" value="HisE"/>
    <property type="match status" value="1"/>
</dbReference>
<evidence type="ECO:0000256" key="15">
    <source>
        <dbReference type="HAMAP-Rule" id="MF_01019"/>
    </source>
</evidence>
<dbReference type="Pfam" id="PF01502">
    <property type="entry name" value="PRA-CH"/>
    <property type="match status" value="1"/>
</dbReference>
<dbReference type="PANTHER" id="PTHR42945:SF1">
    <property type="entry name" value="HISTIDINE BIOSYNTHESIS BIFUNCTIONAL PROTEIN HIS7"/>
    <property type="match status" value="1"/>
</dbReference>
<dbReference type="Gene3D" id="3.10.20.810">
    <property type="entry name" value="Phosphoribosyl-AMP cyclohydrolase"/>
    <property type="match status" value="1"/>
</dbReference>
<dbReference type="EMBL" id="CP000860">
    <property type="protein sequence ID" value="ACA60123.1"/>
    <property type="molecule type" value="Genomic_DNA"/>
</dbReference>
<keyword evidence="14 15" id="KW-0511">Multifunctional enzyme</keyword>
<sequence>MPYKLDKIKLDKDGLIPAVIQDARTYEVLMVAWMNRDAIEKTVTTGHTWFWSRSRQKLWQKGETSGHVQIVDEIYHDCDADTLLIRVNQVGAACHEGYRSCFHYRMDPTGGVAVVGELAFDPDVVYGRKPPEADEVKKPRKRVLSEEEFQATCGVLEMLYALIKDRKQKRPAGAYTTYLFDKGLDKILKKVGEETTEVIVGAKNNIREEVINEVADLFFHVLVLLAEKNVHLDDVLRELQARRK</sequence>
<name>B1I555_DESAP</name>
<evidence type="ECO:0000256" key="10">
    <source>
        <dbReference type="ARBA" id="ARBA00022741"/>
    </source>
</evidence>
<dbReference type="STRING" id="477974.Daud_1621"/>
<dbReference type="Proteomes" id="UP000008544">
    <property type="component" value="Chromosome"/>
</dbReference>
<evidence type="ECO:0000256" key="13">
    <source>
        <dbReference type="ARBA" id="ARBA00023102"/>
    </source>
</evidence>
<dbReference type="HOGENOM" id="CLU_048577_3_1_9"/>
<evidence type="ECO:0000259" key="16">
    <source>
        <dbReference type="Pfam" id="PF01502"/>
    </source>
</evidence>
<dbReference type="NCBIfam" id="TIGR03188">
    <property type="entry name" value="histidine_hisI"/>
    <property type="match status" value="1"/>
</dbReference>
<dbReference type="OrthoDB" id="9795769at2"/>
<dbReference type="UniPathway" id="UPA00031">
    <property type="reaction ID" value="UER00007"/>
</dbReference>
<dbReference type="InterPro" id="IPR038019">
    <property type="entry name" value="PRib_AMP_CycHydrolase_sf"/>
</dbReference>
<dbReference type="GO" id="GO:0005524">
    <property type="term" value="F:ATP binding"/>
    <property type="evidence" value="ECO:0007669"/>
    <property type="project" value="UniProtKB-KW"/>
</dbReference>
<comment type="pathway">
    <text evidence="4 15">Amino-acid biosynthesis; L-histidine biosynthesis; L-histidine from 5-phospho-alpha-D-ribose 1-diphosphate: step 3/9.</text>
</comment>
<comment type="similarity">
    <text evidence="7 15">In the N-terminal section; belongs to the PRA-CH family.</text>
</comment>
<reference evidence="18" key="1">
    <citation type="submission" date="2007-10" db="EMBL/GenBank/DDBJ databases">
        <title>Complete sequence of chromosome of Desulforudis audaxviator MP104C.</title>
        <authorList>
            <person name="Copeland A."/>
            <person name="Lucas S."/>
            <person name="Lapidus A."/>
            <person name="Barry K."/>
            <person name="Glavina del Rio T."/>
            <person name="Dalin E."/>
            <person name="Tice H."/>
            <person name="Bruce D."/>
            <person name="Pitluck S."/>
            <person name="Lowry S.R."/>
            <person name="Larimer F."/>
            <person name="Land M.L."/>
            <person name="Hauser L."/>
            <person name="Kyrpides N."/>
            <person name="Ivanova N.N."/>
            <person name="Richardson P."/>
        </authorList>
    </citation>
    <scope>NUCLEOTIDE SEQUENCE [LARGE SCALE GENOMIC DNA]</scope>
    <source>
        <strain evidence="18">MP104C</strain>
    </source>
</reference>
<dbReference type="PANTHER" id="PTHR42945">
    <property type="entry name" value="HISTIDINE BIOSYNTHESIS BIFUNCTIONAL PROTEIN"/>
    <property type="match status" value="1"/>
</dbReference>
<dbReference type="EC" id="3.6.1.31" evidence="15"/>
<dbReference type="eggNOG" id="COG0139">
    <property type="taxonomic scope" value="Bacteria"/>
</dbReference>
<evidence type="ECO:0000256" key="12">
    <source>
        <dbReference type="ARBA" id="ARBA00022840"/>
    </source>
</evidence>
<dbReference type="KEGG" id="dau:Daud_1621"/>
<reference evidence="17 18" key="2">
    <citation type="journal article" date="2008" name="Science">
        <title>Environmental genomics reveals a single-species ecosystem deep within Earth.</title>
        <authorList>
            <person name="Chivian D."/>
            <person name="Brodie E.L."/>
            <person name="Alm E.J."/>
            <person name="Culley D.E."/>
            <person name="Dehal P.S."/>
            <person name="Desantis T.Z."/>
            <person name="Gihring T.M."/>
            <person name="Lapidus A."/>
            <person name="Lin L.H."/>
            <person name="Lowry S.R."/>
            <person name="Moser D.P."/>
            <person name="Richardson P.M."/>
            <person name="Southam G."/>
            <person name="Wanger G."/>
            <person name="Pratt L.M."/>
            <person name="Andersen G.L."/>
            <person name="Hazen T.C."/>
            <person name="Brockman F.J."/>
            <person name="Arkin A.P."/>
            <person name="Onstott T.C."/>
        </authorList>
    </citation>
    <scope>NUCLEOTIDE SEQUENCE [LARGE SCALE GENOMIC DNA]</scope>
    <source>
        <strain evidence="17 18">MP104C</strain>
    </source>
</reference>
<organism evidence="17 18">
    <name type="scientific">Desulforudis audaxviator (strain MP104C)</name>
    <dbReference type="NCBI Taxonomy" id="477974"/>
    <lineage>
        <taxon>Bacteria</taxon>
        <taxon>Bacillati</taxon>
        <taxon>Bacillota</taxon>
        <taxon>Clostridia</taxon>
        <taxon>Thermoanaerobacterales</taxon>
        <taxon>Candidatus Desulforudaceae</taxon>
        <taxon>Candidatus Desulforudis</taxon>
    </lineage>
</organism>
<evidence type="ECO:0000313" key="17">
    <source>
        <dbReference type="EMBL" id="ACA60123.1"/>
    </source>
</evidence>
<evidence type="ECO:0000256" key="6">
    <source>
        <dbReference type="ARBA" id="ARBA00007731"/>
    </source>
</evidence>
<feature type="region of interest" description="Phosphoribosyl-AMP cyclohydrolase" evidence="15">
    <location>
        <begin position="1"/>
        <end position="155"/>
    </location>
</feature>
<comment type="pathway">
    <text evidence="5 15">Amino-acid biosynthesis; L-histidine biosynthesis; L-histidine from 5-phospho-alpha-D-ribose 1-diphosphate: step 2/9.</text>
</comment>
<evidence type="ECO:0000256" key="5">
    <source>
        <dbReference type="ARBA" id="ARBA00005204"/>
    </source>
</evidence>
<evidence type="ECO:0000256" key="3">
    <source>
        <dbReference type="ARBA" id="ARBA00004496"/>
    </source>
</evidence>
<dbReference type="FunFam" id="3.10.20.810:FF:000001">
    <property type="entry name" value="Histidine biosynthesis bifunctional protein HisIE"/>
    <property type="match status" value="1"/>
</dbReference>
<dbReference type="InterPro" id="IPR002496">
    <property type="entry name" value="PRib_AMP_CycHydrolase_dom"/>
</dbReference>
<dbReference type="HAMAP" id="MF_01019">
    <property type="entry name" value="HisIE"/>
    <property type="match status" value="1"/>
</dbReference>
<keyword evidence="18" id="KW-1185">Reference proteome</keyword>
<dbReference type="GO" id="GO:0004635">
    <property type="term" value="F:phosphoribosyl-AMP cyclohydrolase activity"/>
    <property type="evidence" value="ECO:0007669"/>
    <property type="project" value="UniProtKB-UniRule"/>
</dbReference>
<evidence type="ECO:0000256" key="2">
    <source>
        <dbReference type="ARBA" id="ARBA00001460"/>
    </source>
</evidence>
<evidence type="ECO:0000256" key="4">
    <source>
        <dbReference type="ARBA" id="ARBA00005169"/>
    </source>
</evidence>
<keyword evidence="9 15" id="KW-0028">Amino-acid biosynthesis</keyword>
<comment type="catalytic activity">
    <reaction evidence="1 15">
        <text>1-(5-phospho-beta-D-ribosyl)-5'-AMP + H2O = 1-(5-phospho-beta-D-ribosyl)-5-[(5-phospho-beta-D-ribosylamino)methylideneamino]imidazole-4-carboxamide</text>
        <dbReference type="Rhea" id="RHEA:20049"/>
        <dbReference type="ChEBI" id="CHEBI:15377"/>
        <dbReference type="ChEBI" id="CHEBI:58435"/>
        <dbReference type="ChEBI" id="CHEBI:59457"/>
        <dbReference type="EC" id="3.5.4.19"/>
    </reaction>
</comment>
<protein>
    <recommendedName>
        <fullName evidence="15">Histidine biosynthesis bifunctional protein HisIE</fullName>
    </recommendedName>
    <domain>
        <recommendedName>
            <fullName evidence="15">Phosphoribosyl-AMP cyclohydrolase</fullName>
            <shortName evidence="15">PRA-CH</shortName>
            <ecNumber evidence="15">3.5.4.19</ecNumber>
        </recommendedName>
    </domain>
    <domain>
        <recommendedName>
            <fullName evidence="15">Phosphoribosyl-ATP pyrophosphatase</fullName>
            <shortName evidence="15">PRA-PH</shortName>
            <ecNumber evidence="15">3.6.1.31</ecNumber>
        </recommendedName>
    </domain>
</protein>
<evidence type="ECO:0000256" key="7">
    <source>
        <dbReference type="ARBA" id="ARBA00008299"/>
    </source>
</evidence>
<dbReference type="GO" id="GO:0005737">
    <property type="term" value="C:cytoplasm"/>
    <property type="evidence" value="ECO:0007669"/>
    <property type="project" value="UniProtKB-SubCell"/>
</dbReference>
<keyword evidence="12 15" id="KW-0067">ATP-binding</keyword>
<feature type="domain" description="Phosphoribosyl-AMP cyclohydrolase" evidence="16">
    <location>
        <begin position="30"/>
        <end position="103"/>
    </location>
</feature>
<comment type="catalytic activity">
    <reaction evidence="2 15">
        <text>1-(5-phospho-beta-D-ribosyl)-ATP + H2O = 1-(5-phospho-beta-D-ribosyl)-5'-AMP + diphosphate + H(+)</text>
        <dbReference type="Rhea" id="RHEA:22828"/>
        <dbReference type="ChEBI" id="CHEBI:15377"/>
        <dbReference type="ChEBI" id="CHEBI:15378"/>
        <dbReference type="ChEBI" id="CHEBI:33019"/>
        <dbReference type="ChEBI" id="CHEBI:59457"/>
        <dbReference type="ChEBI" id="CHEBI:73183"/>
        <dbReference type="EC" id="3.6.1.31"/>
    </reaction>
</comment>
<dbReference type="Gene3D" id="1.10.287.1080">
    <property type="entry name" value="MazG-like"/>
    <property type="match status" value="1"/>
</dbReference>
<dbReference type="InterPro" id="IPR021130">
    <property type="entry name" value="PRib-ATP_PPHydrolase-like"/>
</dbReference>
<dbReference type="GO" id="GO:0000105">
    <property type="term" value="P:L-histidine biosynthetic process"/>
    <property type="evidence" value="ECO:0007669"/>
    <property type="project" value="UniProtKB-UniRule"/>
</dbReference>
<proteinExistence type="inferred from homology"/>
<dbReference type="NCBIfam" id="NF000768">
    <property type="entry name" value="PRK00051.1"/>
    <property type="match status" value="1"/>
</dbReference>
<evidence type="ECO:0000256" key="8">
    <source>
        <dbReference type="ARBA" id="ARBA00022490"/>
    </source>
</evidence>
<evidence type="ECO:0000256" key="14">
    <source>
        <dbReference type="ARBA" id="ARBA00023268"/>
    </source>
</evidence>
<comment type="subcellular location">
    <subcellularLocation>
        <location evidence="3 15">Cytoplasm</location>
    </subcellularLocation>
</comment>
<gene>
    <name evidence="15" type="primary">hisI</name>
    <name evidence="15" type="synonym">hisIE</name>
    <name evidence="17" type="ordered locus">Daud_1621</name>
</gene>
<dbReference type="eggNOG" id="COG0140">
    <property type="taxonomic scope" value="Bacteria"/>
</dbReference>
<dbReference type="SUPFAM" id="SSF141734">
    <property type="entry name" value="HisI-like"/>
    <property type="match status" value="1"/>
</dbReference>
<keyword evidence="11 15" id="KW-0378">Hydrolase</keyword>
<evidence type="ECO:0000256" key="1">
    <source>
        <dbReference type="ARBA" id="ARBA00000024"/>
    </source>
</evidence>
<dbReference type="HAMAP" id="MF_01021">
    <property type="entry name" value="HisI"/>
    <property type="match status" value="1"/>
</dbReference>
<dbReference type="RefSeq" id="WP_012302704.1">
    <property type="nucleotide sequence ID" value="NC_010424.1"/>
</dbReference>
<dbReference type="AlphaFoldDB" id="B1I555"/>
<comment type="similarity">
    <text evidence="6 15">In the C-terminal section; belongs to the PRA-PH family.</text>
</comment>
<evidence type="ECO:0000313" key="18">
    <source>
        <dbReference type="Proteomes" id="UP000008544"/>
    </source>
</evidence>
<dbReference type="InterPro" id="IPR023019">
    <property type="entry name" value="His_synth_HisIE"/>
</dbReference>
<keyword evidence="10 15" id="KW-0547">Nucleotide-binding</keyword>